<dbReference type="RefSeq" id="WP_106187040.1">
    <property type="nucleotide sequence ID" value="NZ_PVTF01000003.1"/>
</dbReference>
<organism evidence="2 3">
    <name type="scientific">Umezawaea tangerina</name>
    <dbReference type="NCBI Taxonomy" id="84725"/>
    <lineage>
        <taxon>Bacteria</taxon>
        <taxon>Bacillati</taxon>
        <taxon>Actinomycetota</taxon>
        <taxon>Actinomycetes</taxon>
        <taxon>Pseudonocardiales</taxon>
        <taxon>Pseudonocardiaceae</taxon>
        <taxon>Umezawaea</taxon>
    </lineage>
</organism>
<dbReference type="AlphaFoldDB" id="A0A2T0TCR9"/>
<evidence type="ECO:0000313" key="3">
    <source>
        <dbReference type="Proteomes" id="UP000239494"/>
    </source>
</evidence>
<dbReference type="EMBL" id="PVTF01000003">
    <property type="protein sequence ID" value="PRY43462.1"/>
    <property type="molecule type" value="Genomic_DNA"/>
</dbReference>
<reference evidence="2 3" key="1">
    <citation type="submission" date="2018-03" db="EMBL/GenBank/DDBJ databases">
        <title>Genomic Encyclopedia of Archaeal and Bacterial Type Strains, Phase II (KMG-II): from individual species to whole genera.</title>
        <authorList>
            <person name="Goeker M."/>
        </authorList>
    </citation>
    <scope>NUCLEOTIDE SEQUENCE [LARGE SCALE GENOMIC DNA]</scope>
    <source>
        <strain evidence="2 3">DSM 44720</strain>
    </source>
</reference>
<keyword evidence="1" id="KW-1133">Transmembrane helix</keyword>
<dbReference type="Proteomes" id="UP000239494">
    <property type="component" value="Unassembled WGS sequence"/>
</dbReference>
<name>A0A2T0TCR9_9PSEU</name>
<evidence type="ECO:0000313" key="2">
    <source>
        <dbReference type="EMBL" id="PRY43462.1"/>
    </source>
</evidence>
<evidence type="ECO:0000256" key="1">
    <source>
        <dbReference type="SAM" id="Phobius"/>
    </source>
</evidence>
<accession>A0A2T0TCR9</accession>
<sequence length="205" mass="21623">MGKRGGWVASGSVVGWILVTTLGVADTFDPAAALPTAMVAGVFLGGLGGAFLGFMSCLIHESLTTPPAPPPPPRPAIPPWPVHAVTGTVDLWGGLVLRCEASAGRVAAAVQTVPDSPAKAWMARIAFQLQQELVHVHNIARLARALGTTDRDHPALQRLLAATHDFAAFESEVGLVALKLLDNPELARSRTDLEFLEKQLPHLKG</sequence>
<gene>
    <name evidence="2" type="ORF">CLV43_103205</name>
</gene>
<feature type="transmembrane region" description="Helical" evidence="1">
    <location>
        <begin position="7"/>
        <end position="25"/>
    </location>
</feature>
<dbReference type="OrthoDB" id="3696936at2"/>
<proteinExistence type="predicted"/>
<keyword evidence="3" id="KW-1185">Reference proteome</keyword>
<keyword evidence="1" id="KW-0812">Transmembrane</keyword>
<keyword evidence="1" id="KW-0472">Membrane</keyword>
<feature type="transmembrane region" description="Helical" evidence="1">
    <location>
        <begin position="37"/>
        <end position="59"/>
    </location>
</feature>
<comment type="caution">
    <text evidence="2">The sequence shown here is derived from an EMBL/GenBank/DDBJ whole genome shotgun (WGS) entry which is preliminary data.</text>
</comment>
<protein>
    <submittedName>
        <fullName evidence="2">Uncharacterized protein</fullName>
    </submittedName>
</protein>